<name>A0A8J8W957_9EURO</name>
<accession>A0A8J8W957</accession>
<dbReference type="Pfam" id="PF03239">
    <property type="entry name" value="FTR1"/>
    <property type="match status" value="1"/>
</dbReference>
<dbReference type="EMBL" id="WIWV01000020">
    <property type="protein sequence ID" value="KAF7718016.1"/>
    <property type="molecule type" value="Genomic_DNA"/>
</dbReference>
<dbReference type="Proteomes" id="UP000631181">
    <property type="component" value="Unassembled WGS sequence"/>
</dbReference>
<evidence type="ECO:0000256" key="7">
    <source>
        <dbReference type="SAM" id="Phobius"/>
    </source>
</evidence>
<dbReference type="AlphaFoldDB" id="A0A8J8W957"/>
<sequence length="391" mass="42368">MGANPVFAVTVFFILFRECLETTVVVSVLLAFLKQTLGAEEDKTVYKKLVRQVWLGCALGIAICLAVGAGMIGAFYGLGTNTFSATEDIWEGVLGIVAAIIITIMGAALLRVSKIQEKWRLKLAKALNHEKNPDESSGGRIKRWSEKYVMFMLPFITVLREGLEAVIYVGGVGLGLPASSFPLAVFCGLLAGFIVGYIIYRGGRETSMQIFLIVSTCFLYLVAAGLFSRGVWFLENNTWNHLVGGDSAETGSGPGSYDIGQSVWHVNCCNPLIGGGGGWGIFNALFGWTNSATVGSVLAYNFYWIVVIVGYSLMMWRERHGPLPYLDPAVAKFVRAKARAKAFVFRTKWDQPDLDEPVIAGSSRVGRDNLEAGVLHSEKGAGAAVSNVTRP</sequence>
<evidence type="ECO:0000256" key="5">
    <source>
        <dbReference type="ARBA" id="ARBA00022989"/>
    </source>
</evidence>
<feature type="transmembrane region" description="Helical" evidence="7">
    <location>
        <begin position="212"/>
        <end position="234"/>
    </location>
</feature>
<comment type="similarity">
    <text evidence="2">Belongs to the oxidase-dependent Fe transporter (OFeT) (TC 9.A.10.1) family.</text>
</comment>
<evidence type="ECO:0000313" key="8">
    <source>
        <dbReference type="EMBL" id="KAF7718016.1"/>
    </source>
</evidence>
<evidence type="ECO:0000256" key="2">
    <source>
        <dbReference type="ARBA" id="ARBA00008333"/>
    </source>
</evidence>
<dbReference type="PANTHER" id="PTHR31632:SF2">
    <property type="entry name" value="PLASMA MEMBRANE IRON PERMEASE"/>
    <property type="match status" value="1"/>
</dbReference>
<keyword evidence="4 7" id="KW-0812">Transmembrane</keyword>
<feature type="transmembrane region" description="Helical" evidence="7">
    <location>
        <begin position="148"/>
        <end position="169"/>
    </location>
</feature>
<dbReference type="InterPro" id="IPR004923">
    <property type="entry name" value="FTR1/Fip1/EfeU"/>
</dbReference>
<organism evidence="8 9">
    <name type="scientific">Penicillium ucsense</name>
    <dbReference type="NCBI Taxonomy" id="2839758"/>
    <lineage>
        <taxon>Eukaryota</taxon>
        <taxon>Fungi</taxon>
        <taxon>Dikarya</taxon>
        <taxon>Ascomycota</taxon>
        <taxon>Pezizomycotina</taxon>
        <taxon>Eurotiomycetes</taxon>
        <taxon>Eurotiomycetidae</taxon>
        <taxon>Eurotiales</taxon>
        <taxon>Aspergillaceae</taxon>
        <taxon>Penicillium</taxon>
    </lineage>
</organism>
<feature type="transmembrane region" description="Helical" evidence="7">
    <location>
        <begin position="53"/>
        <end position="77"/>
    </location>
</feature>
<evidence type="ECO:0000256" key="3">
    <source>
        <dbReference type="ARBA" id="ARBA00022496"/>
    </source>
</evidence>
<evidence type="ECO:0000313" key="9">
    <source>
        <dbReference type="Proteomes" id="UP000631181"/>
    </source>
</evidence>
<comment type="caution">
    <text evidence="8">The sequence shown here is derived from an EMBL/GenBank/DDBJ whole genome shotgun (WGS) entry which is preliminary data.</text>
</comment>
<protein>
    <submittedName>
        <fullName evidence="8">Iron permease, plasma membrane</fullName>
    </submittedName>
</protein>
<dbReference type="OrthoDB" id="4364at2759"/>
<proteinExistence type="inferred from homology"/>
<keyword evidence="5 7" id="KW-1133">Transmembrane helix</keyword>
<dbReference type="GO" id="GO:0033573">
    <property type="term" value="C:high-affinity iron permease complex"/>
    <property type="evidence" value="ECO:0007669"/>
    <property type="project" value="InterPro"/>
</dbReference>
<keyword evidence="3" id="KW-0408">Iron</keyword>
<evidence type="ECO:0000256" key="4">
    <source>
        <dbReference type="ARBA" id="ARBA00022692"/>
    </source>
</evidence>
<feature type="transmembrane region" description="Helical" evidence="7">
    <location>
        <begin position="297"/>
        <end position="316"/>
    </location>
</feature>
<dbReference type="GO" id="GO:0015093">
    <property type="term" value="F:ferrous iron transmembrane transporter activity"/>
    <property type="evidence" value="ECO:0007669"/>
    <property type="project" value="TreeGrafter"/>
</dbReference>
<reference evidence="8" key="1">
    <citation type="journal article" date="2020" name="Front. Microbiol.">
        <title>Gene regulatory networks of Penicillium echinulatum 2HH and Penicillium oxalicum 114-2 inferred by a computational biology approach.</title>
        <authorList>
            <person name="Lenz A.R."/>
            <person name="Galan-Vasquez E."/>
            <person name="Balbinot E."/>
            <person name="De Abreu F.P."/>
            <person name="De Oliveira N.S."/>
            <person name="Da Rosa L.O."/>
            <person name="De Avila E Silva S."/>
            <person name="Camassola M."/>
            <person name="Dillon A.J.P."/>
            <person name="Perez-Rueda E."/>
        </authorList>
    </citation>
    <scope>NUCLEOTIDE SEQUENCE</scope>
    <source>
        <strain evidence="8">S1M29</strain>
    </source>
</reference>
<gene>
    <name evidence="8" type="ORF">PECM_003477</name>
</gene>
<evidence type="ECO:0000256" key="6">
    <source>
        <dbReference type="ARBA" id="ARBA00023136"/>
    </source>
</evidence>
<dbReference type="PANTHER" id="PTHR31632">
    <property type="entry name" value="IRON TRANSPORTER FTH1"/>
    <property type="match status" value="1"/>
</dbReference>
<keyword evidence="9" id="KW-1185">Reference proteome</keyword>
<keyword evidence="6 7" id="KW-0472">Membrane</keyword>
<feature type="transmembrane region" description="Helical" evidence="7">
    <location>
        <begin position="181"/>
        <end position="200"/>
    </location>
</feature>
<feature type="transmembrane region" description="Helical" evidence="7">
    <location>
        <begin position="89"/>
        <end position="112"/>
    </location>
</feature>
<keyword evidence="3" id="KW-0406">Ion transport</keyword>
<keyword evidence="3" id="KW-0410">Iron transport</keyword>
<evidence type="ECO:0000256" key="1">
    <source>
        <dbReference type="ARBA" id="ARBA00004141"/>
    </source>
</evidence>
<comment type="subcellular location">
    <subcellularLocation>
        <location evidence="1">Membrane</location>
        <topology evidence="1">Multi-pass membrane protein</topology>
    </subcellularLocation>
</comment>
<keyword evidence="3" id="KW-0813">Transport</keyword>
<feature type="transmembrane region" description="Helical" evidence="7">
    <location>
        <begin position="6"/>
        <end position="33"/>
    </location>
</feature>